<feature type="repeat" description="WD" evidence="3">
    <location>
        <begin position="509"/>
        <end position="550"/>
    </location>
</feature>
<feature type="repeat" description="WD" evidence="3">
    <location>
        <begin position="680"/>
        <end position="721"/>
    </location>
</feature>
<dbReference type="Proteomes" id="UP000541558">
    <property type="component" value="Unassembled WGS sequence"/>
</dbReference>
<feature type="region of interest" description="Disordered" evidence="5">
    <location>
        <begin position="49"/>
        <end position="94"/>
    </location>
</feature>
<dbReference type="Pfam" id="PF23342">
    <property type="entry name" value="WDR90_beta-prop_4th"/>
    <property type="match status" value="1"/>
</dbReference>
<dbReference type="EMBL" id="JAACJK010000179">
    <property type="protein sequence ID" value="KAF5318338.1"/>
    <property type="molecule type" value="Genomic_DNA"/>
</dbReference>
<dbReference type="Gene3D" id="2.130.10.10">
    <property type="entry name" value="YVTN repeat-like/Quinoprotein amine dehydrogenase"/>
    <property type="match status" value="3"/>
</dbReference>
<keyword evidence="8" id="KW-1185">Reference proteome</keyword>
<accession>A0A8H5B9H3</accession>
<dbReference type="AlphaFoldDB" id="A0A8H5B9H3"/>
<dbReference type="PROSITE" id="PS00678">
    <property type="entry name" value="WD_REPEATS_1"/>
    <property type="match status" value="6"/>
</dbReference>
<feature type="repeat" description="WD" evidence="3">
    <location>
        <begin position="557"/>
        <end position="593"/>
    </location>
</feature>
<protein>
    <recommendedName>
        <fullName evidence="6">WDR90 4th beta-propeller domain-containing protein</fullName>
    </recommendedName>
</protein>
<feature type="domain" description="WDR90 4th beta-propeller" evidence="6">
    <location>
        <begin position="516"/>
        <end position="648"/>
    </location>
</feature>
<dbReference type="PROSITE" id="PS50082">
    <property type="entry name" value="WD_REPEATS_2"/>
    <property type="match status" value="7"/>
</dbReference>
<dbReference type="InterPro" id="IPR019775">
    <property type="entry name" value="WD40_repeat_CS"/>
</dbReference>
<keyword evidence="4" id="KW-0175">Coiled coil</keyword>
<feature type="region of interest" description="Disordered" evidence="5">
    <location>
        <begin position="389"/>
        <end position="422"/>
    </location>
</feature>
<evidence type="ECO:0000256" key="1">
    <source>
        <dbReference type="ARBA" id="ARBA00022574"/>
    </source>
</evidence>
<feature type="repeat" description="WD" evidence="3">
    <location>
        <begin position="596"/>
        <end position="637"/>
    </location>
</feature>
<feature type="repeat" description="WD" evidence="3">
    <location>
        <begin position="466"/>
        <end position="508"/>
    </location>
</feature>
<reference evidence="7 8" key="1">
    <citation type="journal article" date="2020" name="ISME J.">
        <title>Uncovering the hidden diversity of litter-decomposition mechanisms in mushroom-forming fungi.</title>
        <authorList>
            <person name="Floudas D."/>
            <person name="Bentzer J."/>
            <person name="Ahren D."/>
            <person name="Johansson T."/>
            <person name="Persson P."/>
            <person name="Tunlid A."/>
        </authorList>
    </citation>
    <scope>NUCLEOTIDE SEQUENCE [LARGE SCALE GENOMIC DNA]</scope>
    <source>
        <strain evidence="7 8">CBS 175.51</strain>
    </source>
</reference>
<dbReference type="Pfam" id="PF00400">
    <property type="entry name" value="WD40"/>
    <property type="match status" value="3"/>
</dbReference>
<dbReference type="InterPro" id="IPR001680">
    <property type="entry name" value="WD40_rpt"/>
</dbReference>
<dbReference type="PROSITE" id="PS50294">
    <property type="entry name" value="WD_REPEATS_REGION"/>
    <property type="match status" value="7"/>
</dbReference>
<evidence type="ECO:0000256" key="4">
    <source>
        <dbReference type="SAM" id="Coils"/>
    </source>
</evidence>
<dbReference type="OrthoDB" id="674604at2759"/>
<sequence>MSRDSDSEEEFGAVASGPTLEEQLATITKERDDLAAKYALLLQEKGAPKTLSEAILGPKDGSSKTTLVQGLEDGSDDSTLGPKGASHTQRRTRRQRLLDTIDSFSARLLTTIAELDREALDVAHECEATRQEFEAASAELKDAESRFAVELENEDAVVEEYSRLRKERDTFEEQERSLTAELDGPRNQSVVVGKRQRLAVRLQQAQANLKETEGWMETTESDYQRGCQKVERAAAEVEKLKSIVQRKERELGEWLVPEFEWFTKELENFRALQSSISSSLDAMRGGLDDGWEGKLGDNAVFLEGLGGYTVHPDMVAHPTNWAPAIESFYLSQVSLALSKEMTKFHSAVLQRLKIQEGSAQREWRKGVEALFGQPAPSFKKSSLPQLIPLAEGPEGDVHEDPVSPSEEPGAGIPLPDLPPPPPPLRGHTNAVMSVAFSSDGSKIISGSIDKTVRVWDASSGNVQSVLEGHSAYCTSVAVSGDGSSWIASGSRDKTVRIWDSRTGKVQRVLAGHTGAVNSIAFSWNGSRICSGSDDKTVRVWNASTGVVQSVLEGHPASAVRSVAISRDGMRIVSGGLDGTIRVWDASSTTCSLRKVLQGHTRVISSVAFSRDGTWIVSGSSDQTVRVWDASTGNVVRILEGHAGTSTSIAISPDGKKVVSGSSDGTVLVWDALTGKLESVLEGHSNSVWSVAFSPDGRRVASGAFDNTIRLWNLSAPTSLSPPD</sequence>
<dbReference type="PRINTS" id="PR00320">
    <property type="entry name" value="GPROTEINBRPT"/>
</dbReference>
<organism evidence="7 8">
    <name type="scientific">Ephemerocybe angulata</name>
    <dbReference type="NCBI Taxonomy" id="980116"/>
    <lineage>
        <taxon>Eukaryota</taxon>
        <taxon>Fungi</taxon>
        <taxon>Dikarya</taxon>
        <taxon>Basidiomycota</taxon>
        <taxon>Agaricomycotina</taxon>
        <taxon>Agaricomycetes</taxon>
        <taxon>Agaricomycetidae</taxon>
        <taxon>Agaricales</taxon>
        <taxon>Agaricineae</taxon>
        <taxon>Psathyrellaceae</taxon>
        <taxon>Ephemerocybe</taxon>
    </lineage>
</organism>
<gene>
    <name evidence="7" type="ORF">D9611_014243</name>
</gene>
<dbReference type="CDD" id="cd00200">
    <property type="entry name" value="WD40"/>
    <property type="match status" value="1"/>
</dbReference>
<evidence type="ECO:0000313" key="8">
    <source>
        <dbReference type="Proteomes" id="UP000541558"/>
    </source>
</evidence>
<evidence type="ECO:0000256" key="5">
    <source>
        <dbReference type="SAM" id="MobiDB-lite"/>
    </source>
</evidence>
<keyword evidence="2" id="KW-0677">Repeat</keyword>
<dbReference type="InterPro" id="IPR050349">
    <property type="entry name" value="WD_LIS1/nudF_dynein_reg"/>
</dbReference>
<evidence type="ECO:0000313" key="7">
    <source>
        <dbReference type="EMBL" id="KAF5318338.1"/>
    </source>
</evidence>
<dbReference type="InterPro" id="IPR015943">
    <property type="entry name" value="WD40/YVTN_repeat-like_dom_sf"/>
</dbReference>
<proteinExistence type="predicted"/>
<evidence type="ECO:0000259" key="6">
    <source>
        <dbReference type="Pfam" id="PF23342"/>
    </source>
</evidence>
<dbReference type="InterPro" id="IPR055440">
    <property type="entry name" value="Beta-prop_WDR90_4th"/>
</dbReference>
<feature type="repeat" description="WD" evidence="3">
    <location>
        <begin position="424"/>
        <end position="465"/>
    </location>
</feature>
<keyword evidence="1 3" id="KW-0853">WD repeat</keyword>
<dbReference type="PANTHER" id="PTHR44129">
    <property type="entry name" value="WD REPEAT-CONTAINING PROTEIN POP1"/>
    <property type="match status" value="1"/>
</dbReference>
<comment type="caution">
    <text evidence="7">The sequence shown here is derived from an EMBL/GenBank/DDBJ whole genome shotgun (WGS) entry which is preliminary data.</text>
</comment>
<dbReference type="InterPro" id="IPR011047">
    <property type="entry name" value="Quinoprotein_ADH-like_sf"/>
</dbReference>
<dbReference type="InterPro" id="IPR020472">
    <property type="entry name" value="WD40_PAC1"/>
</dbReference>
<dbReference type="SUPFAM" id="SSF50998">
    <property type="entry name" value="Quinoprotein alcohol dehydrogenase-like"/>
    <property type="match status" value="1"/>
</dbReference>
<evidence type="ECO:0000256" key="3">
    <source>
        <dbReference type="PROSITE-ProRule" id="PRU00221"/>
    </source>
</evidence>
<feature type="coiled-coil region" evidence="4">
    <location>
        <begin position="112"/>
        <end position="181"/>
    </location>
</feature>
<name>A0A8H5B9H3_9AGAR</name>
<evidence type="ECO:0000256" key="2">
    <source>
        <dbReference type="ARBA" id="ARBA00022737"/>
    </source>
</evidence>
<feature type="repeat" description="WD" evidence="3">
    <location>
        <begin position="638"/>
        <end position="679"/>
    </location>
</feature>
<dbReference type="SMART" id="SM00320">
    <property type="entry name" value="WD40"/>
    <property type="match status" value="7"/>
</dbReference>